<dbReference type="GO" id="GO:0019877">
    <property type="term" value="P:diaminopimelate biosynthetic process"/>
    <property type="evidence" value="ECO:0007669"/>
    <property type="project" value="UniProtKB-UniRule"/>
</dbReference>
<dbReference type="InterPro" id="IPR012280">
    <property type="entry name" value="Semialdhyde_DH_dimer_dom"/>
</dbReference>
<evidence type="ECO:0000256" key="12">
    <source>
        <dbReference type="ARBA" id="ARBA00023154"/>
    </source>
</evidence>
<evidence type="ECO:0000259" key="17">
    <source>
        <dbReference type="SMART" id="SM00859"/>
    </source>
</evidence>
<feature type="active site" description="Acyl-thioester intermediate" evidence="15 16">
    <location>
        <position position="132"/>
    </location>
</feature>
<dbReference type="CDD" id="cd02316">
    <property type="entry name" value="VcASADH2_like_N"/>
    <property type="match status" value="1"/>
</dbReference>
<feature type="binding site" evidence="15">
    <location>
        <begin position="14"/>
        <end position="17"/>
    </location>
    <ligand>
        <name>NADP(+)</name>
        <dbReference type="ChEBI" id="CHEBI:58349"/>
    </ligand>
</feature>
<feature type="binding site" evidence="15">
    <location>
        <position position="245"/>
    </location>
    <ligand>
        <name>substrate</name>
    </ligand>
</feature>
<gene>
    <name evidence="15" type="primary">asd</name>
    <name evidence="18" type="ORF">CN611_13665</name>
</gene>
<name>A0A1A9PZZ4_9BACI</name>
<dbReference type="GO" id="GO:0009097">
    <property type="term" value="P:isoleucine biosynthetic process"/>
    <property type="evidence" value="ECO:0007669"/>
    <property type="project" value="UniProtKB-UniRule"/>
</dbReference>
<dbReference type="UniPathway" id="UPA00034">
    <property type="reaction ID" value="UER00016"/>
</dbReference>
<dbReference type="InterPro" id="IPR000319">
    <property type="entry name" value="Asp-semialdehyde_DH_CS"/>
</dbReference>
<comment type="caution">
    <text evidence="18">The sequence shown here is derived from an EMBL/GenBank/DDBJ whole genome shotgun (WGS) entry which is preliminary data.</text>
</comment>
<dbReference type="InterPro" id="IPR036291">
    <property type="entry name" value="NAD(P)-bd_dom_sf"/>
</dbReference>
<dbReference type="SUPFAM" id="SSF55347">
    <property type="entry name" value="Glyceraldehyde-3-phosphate dehydrogenase-like, C-terminal domain"/>
    <property type="match status" value="1"/>
</dbReference>
<evidence type="ECO:0000256" key="7">
    <source>
        <dbReference type="ARBA" id="ARBA00022605"/>
    </source>
</evidence>
<feature type="binding site" evidence="15">
    <location>
        <position position="103"/>
    </location>
    <ligand>
        <name>phosphate</name>
        <dbReference type="ChEBI" id="CHEBI:43474"/>
    </ligand>
</feature>
<evidence type="ECO:0000256" key="13">
    <source>
        <dbReference type="ARBA" id="ARBA00023167"/>
    </source>
</evidence>
<comment type="pathway">
    <text evidence="3 15">Amino-acid biosynthesis; L-threonine biosynthesis; L-threonine from L-aspartate: step 2/5.</text>
</comment>
<dbReference type="EMBL" id="NUDL01000038">
    <property type="protein sequence ID" value="PEM55607.1"/>
    <property type="molecule type" value="Genomic_DNA"/>
</dbReference>
<dbReference type="Gene3D" id="3.30.360.10">
    <property type="entry name" value="Dihydrodipicolinate Reductase, domain 2"/>
    <property type="match status" value="1"/>
</dbReference>
<feature type="binding site" evidence="15">
    <location>
        <position position="325"/>
    </location>
    <ligand>
        <name>NADP(+)</name>
        <dbReference type="ChEBI" id="CHEBI:58349"/>
    </ligand>
</feature>
<keyword evidence="13 15" id="KW-0486">Methionine biosynthesis</keyword>
<dbReference type="InterPro" id="IPR012080">
    <property type="entry name" value="Asp_semialdehyde_DH"/>
</dbReference>
<dbReference type="Gene3D" id="3.40.50.720">
    <property type="entry name" value="NAD(P)-binding Rossmann-like Domain"/>
    <property type="match status" value="1"/>
</dbReference>
<evidence type="ECO:0000256" key="10">
    <source>
        <dbReference type="ARBA" id="ARBA00022915"/>
    </source>
</evidence>
<keyword evidence="12 15" id="KW-0457">Lysine biosynthesis</keyword>
<dbReference type="SMART" id="SM00859">
    <property type="entry name" value="Semialdhyde_dh"/>
    <property type="match status" value="1"/>
</dbReference>
<dbReference type="PIRSF" id="PIRSF000148">
    <property type="entry name" value="ASA_dh"/>
    <property type="match status" value="1"/>
</dbReference>
<dbReference type="InterPro" id="IPR005986">
    <property type="entry name" value="Asp_semialdehyde_DH_beta"/>
</dbReference>
<dbReference type="Proteomes" id="UP000220621">
    <property type="component" value="Unassembled WGS sequence"/>
</dbReference>
<feature type="active site" description="Proton acceptor" evidence="15 16">
    <location>
        <position position="252"/>
    </location>
</feature>
<sequence>MIKKGYHVAVVGATGAVGQKIIELLEKETQFNIVEVTLLSSKRSAGKVVRFKGREIIIKEAKTTSFEGVDIAFFSAGGEVSRQFVNHAVSSGAIVIDNTSEYRMVHDVPLVVPEVNAHTLKKHKGIIAVPNCSALQMVTALQPIRKAFGLERIIVSTYQAVSGSGIHAIQELKEQTKSMLAGEEVKGTILPVKKDKKHYPIAFNVLPQVDIFTDNDFTFEEVKMIQETKKILEDLNLKMAATCVRVPVVSGHSESVYIELEKEATVAEIREVLLDAPGVRLQDNPSEQLYPMPVYAEGKIDTFVGRIRKDPDTPKGFHLWIVSDNLLKGAAWNSVQIAETLVEEGII</sequence>
<accession>A0A1A9PZZ4</accession>
<dbReference type="GO" id="GO:0050661">
    <property type="term" value="F:NADP binding"/>
    <property type="evidence" value="ECO:0007669"/>
    <property type="project" value="UniProtKB-UniRule"/>
</dbReference>
<dbReference type="SUPFAM" id="SSF51735">
    <property type="entry name" value="NAD(P)-binding Rossmann-fold domains"/>
    <property type="match status" value="1"/>
</dbReference>
<keyword evidence="9 15" id="KW-0521">NADP</keyword>
<dbReference type="GO" id="GO:0051287">
    <property type="term" value="F:NAD binding"/>
    <property type="evidence" value="ECO:0007669"/>
    <property type="project" value="InterPro"/>
</dbReference>
<comment type="function">
    <text evidence="15">Catalyzes the NADPH-dependent formation of L-aspartate-semialdehyde (L-ASA) by the reductive dephosphorylation of L-aspartyl-4-phosphate.</text>
</comment>
<dbReference type="CDD" id="cd18131">
    <property type="entry name" value="ASADH_C_bac_euk_like"/>
    <property type="match status" value="1"/>
</dbReference>
<dbReference type="EC" id="1.2.1.11" evidence="6 15"/>
<feature type="binding site" evidence="15">
    <location>
        <begin position="43"/>
        <end position="44"/>
    </location>
    <ligand>
        <name>NADP(+)</name>
        <dbReference type="ChEBI" id="CHEBI:58349"/>
    </ligand>
</feature>
<comment type="pathway">
    <text evidence="2 15">Amino-acid biosynthesis; L-lysine biosynthesis via DAP pathway; (S)-tetrahydrodipicolinate from L-aspartate: step 2/4.</text>
</comment>
<dbReference type="GO" id="GO:0004073">
    <property type="term" value="F:aspartate-semialdehyde dehydrogenase activity"/>
    <property type="evidence" value="ECO:0007669"/>
    <property type="project" value="UniProtKB-UniRule"/>
</dbReference>
<evidence type="ECO:0000256" key="11">
    <source>
        <dbReference type="ARBA" id="ARBA00023002"/>
    </source>
</evidence>
<dbReference type="Pfam" id="PF01118">
    <property type="entry name" value="Semialdhyde_dh"/>
    <property type="match status" value="1"/>
</dbReference>
<protein>
    <recommendedName>
        <fullName evidence="6 15">Aspartate-semialdehyde dehydrogenase</fullName>
        <shortName evidence="15">ASA dehydrogenase</shortName>
        <shortName evidence="15">ASADH</shortName>
        <ecNumber evidence="6 15">1.2.1.11</ecNumber>
    </recommendedName>
    <alternativeName>
        <fullName evidence="15">Aspartate-beta-semialdehyde dehydrogenase</fullName>
    </alternativeName>
</protein>
<dbReference type="GO" id="GO:0009088">
    <property type="term" value="P:threonine biosynthetic process"/>
    <property type="evidence" value="ECO:0007669"/>
    <property type="project" value="UniProtKB-UniRule"/>
</dbReference>
<dbReference type="InterPro" id="IPR000534">
    <property type="entry name" value="Semialdehyde_DH_NAD-bd"/>
</dbReference>
<comment type="caution">
    <text evidence="15">Lacks conserved residue(s) required for the propagation of feature annotation.</text>
</comment>
<feature type="binding site" evidence="15">
    <location>
        <position position="159"/>
    </location>
    <ligand>
        <name>substrate</name>
    </ligand>
</feature>
<keyword evidence="11 15" id="KW-0560">Oxidoreductase</keyword>
<keyword evidence="8 15" id="KW-0791">Threonine biosynthesis</keyword>
<dbReference type="NCBIfam" id="NF011456">
    <property type="entry name" value="PRK14874.1"/>
    <property type="match status" value="1"/>
</dbReference>
<evidence type="ECO:0000256" key="8">
    <source>
        <dbReference type="ARBA" id="ARBA00022697"/>
    </source>
</evidence>
<dbReference type="Pfam" id="PF02774">
    <property type="entry name" value="Semialdhyde_dhC"/>
    <property type="match status" value="1"/>
</dbReference>
<evidence type="ECO:0000256" key="6">
    <source>
        <dbReference type="ARBA" id="ARBA00013120"/>
    </source>
</evidence>
<dbReference type="GO" id="GO:0046983">
    <property type="term" value="F:protein dimerization activity"/>
    <property type="evidence" value="ECO:0007669"/>
    <property type="project" value="InterPro"/>
</dbReference>
<evidence type="ECO:0000256" key="16">
    <source>
        <dbReference type="PIRSR" id="PIRSR000148-1"/>
    </source>
</evidence>
<organism evidence="18 19">
    <name type="scientific">Bacillus wiedmannii</name>
    <dbReference type="NCBI Taxonomy" id="1890302"/>
    <lineage>
        <taxon>Bacteria</taxon>
        <taxon>Bacillati</taxon>
        <taxon>Bacillota</taxon>
        <taxon>Bacilli</taxon>
        <taxon>Bacillales</taxon>
        <taxon>Bacillaceae</taxon>
        <taxon>Bacillus</taxon>
        <taxon>Bacillus cereus group</taxon>
    </lineage>
</organism>
<evidence type="ECO:0000313" key="18">
    <source>
        <dbReference type="EMBL" id="PEM55607.1"/>
    </source>
</evidence>
<dbReference type="PANTHER" id="PTHR46278">
    <property type="entry name" value="DEHYDROGENASE, PUTATIVE-RELATED"/>
    <property type="match status" value="1"/>
</dbReference>
<comment type="subunit">
    <text evidence="5 15">Homodimer.</text>
</comment>
<reference evidence="18 19" key="1">
    <citation type="submission" date="2017-09" db="EMBL/GenBank/DDBJ databases">
        <title>Large-scale bioinformatics analysis of Bacillus genomes uncovers conserved roles of natural products in bacterial physiology.</title>
        <authorList>
            <consortium name="Agbiome Team Llc"/>
            <person name="Bleich R.M."/>
            <person name="Grubbs K.J."/>
            <person name="Santa Maria K.C."/>
            <person name="Allen S.E."/>
            <person name="Farag S."/>
            <person name="Shank E.A."/>
            <person name="Bowers A."/>
        </authorList>
    </citation>
    <scope>NUCLEOTIDE SEQUENCE [LARGE SCALE GENOMIC DNA]</scope>
    <source>
        <strain evidence="18 19">AFS010764</strain>
    </source>
</reference>
<evidence type="ECO:0000256" key="9">
    <source>
        <dbReference type="ARBA" id="ARBA00022857"/>
    </source>
</evidence>
<evidence type="ECO:0000256" key="2">
    <source>
        <dbReference type="ARBA" id="ARBA00005076"/>
    </source>
</evidence>
<proteinExistence type="inferred from homology"/>
<keyword evidence="10 15" id="KW-0220">Diaminopimelate biosynthesis</keyword>
<evidence type="ECO:0000256" key="3">
    <source>
        <dbReference type="ARBA" id="ARBA00005097"/>
    </source>
</evidence>
<feature type="binding site" evidence="15">
    <location>
        <begin position="162"/>
        <end position="163"/>
    </location>
    <ligand>
        <name>NADP(+)</name>
        <dbReference type="ChEBI" id="CHEBI:58349"/>
    </ligand>
</feature>
<comment type="pathway">
    <text evidence="1 15">Amino-acid biosynthesis; L-methionine biosynthesis via de novo pathway; L-homoserine from L-aspartate: step 2/3.</text>
</comment>
<evidence type="ECO:0000256" key="14">
    <source>
        <dbReference type="ARBA" id="ARBA00047891"/>
    </source>
</evidence>
<evidence type="ECO:0000313" key="19">
    <source>
        <dbReference type="Proteomes" id="UP000220621"/>
    </source>
</evidence>
<comment type="similarity">
    <text evidence="4 15">Belongs to the aspartate-semialdehyde dehydrogenase family.</text>
</comment>
<dbReference type="UniPathway" id="UPA00051">
    <property type="reaction ID" value="UER00464"/>
</dbReference>
<dbReference type="RefSeq" id="WP_064474121.1">
    <property type="nucleotide sequence ID" value="NZ_JAOPTH010000030.1"/>
</dbReference>
<evidence type="ECO:0000256" key="15">
    <source>
        <dbReference type="HAMAP-Rule" id="MF_02121"/>
    </source>
</evidence>
<comment type="catalytic activity">
    <reaction evidence="14 15">
        <text>L-aspartate 4-semialdehyde + phosphate + NADP(+) = 4-phospho-L-aspartate + NADPH + H(+)</text>
        <dbReference type="Rhea" id="RHEA:24284"/>
        <dbReference type="ChEBI" id="CHEBI:15378"/>
        <dbReference type="ChEBI" id="CHEBI:43474"/>
        <dbReference type="ChEBI" id="CHEBI:57535"/>
        <dbReference type="ChEBI" id="CHEBI:57783"/>
        <dbReference type="ChEBI" id="CHEBI:58349"/>
        <dbReference type="ChEBI" id="CHEBI:537519"/>
        <dbReference type="EC" id="1.2.1.11"/>
    </reaction>
</comment>
<dbReference type="PROSITE" id="PS01103">
    <property type="entry name" value="ASD"/>
    <property type="match status" value="1"/>
</dbReference>
<dbReference type="NCBIfam" id="NF005229">
    <property type="entry name" value="PRK06728.1"/>
    <property type="match status" value="1"/>
</dbReference>
<evidence type="ECO:0000256" key="1">
    <source>
        <dbReference type="ARBA" id="ARBA00005021"/>
    </source>
</evidence>
<dbReference type="AlphaFoldDB" id="A0A1A9PZZ4"/>
<dbReference type="GO" id="GO:0071266">
    <property type="term" value="P:'de novo' L-methionine biosynthetic process"/>
    <property type="evidence" value="ECO:0007669"/>
    <property type="project" value="UniProtKB-UniRule"/>
</dbReference>
<dbReference type="GO" id="GO:0009089">
    <property type="term" value="P:lysine biosynthetic process via diaminopimelate"/>
    <property type="evidence" value="ECO:0007669"/>
    <property type="project" value="UniProtKB-UniRule"/>
</dbReference>
<dbReference type="NCBIfam" id="TIGR01296">
    <property type="entry name" value="asd_B"/>
    <property type="match status" value="1"/>
</dbReference>
<evidence type="ECO:0000256" key="5">
    <source>
        <dbReference type="ARBA" id="ARBA00011738"/>
    </source>
</evidence>
<evidence type="ECO:0000256" key="4">
    <source>
        <dbReference type="ARBA" id="ARBA00010584"/>
    </source>
</evidence>
<keyword evidence="7 15" id="KW-0028">Amino-acid biosynthesis</keyword>
<dbReference type="UniPathway" id="UPA00050">
    <property type="reaction ID" value="UER00463"/>
</dbReference>
<feature type="domain" description="Semialdehyde dehydrogenase NAD-binding" evidence="17">
    <location>
        <begin position="7"/>
        <end position="123"/>
    </location>
</feature>
<dbReference type="PANTHER" id="PTHR46278:SF2">
    <property type="entry name" value="ASPARTATE-SEMIALDEHYDE DEHYDROGENASE"/>
    <property type="match status" value="1"/>
</dbReference>
<dbReference type="HAMAP" id="MF_02121">
    <property type="entry name" value="ASADH"/>
    <property type="match status" value="1"/>
</dbReference>